<dbReference type="Proteomes" id="UP000191554">
    <property type="component" value="Unassembled WGS sequence"/>
</dbReference>
<sequence>MNREFVKKLVKAEMLRYEALKEILPENMKSRLKGIEREAGSLIKDIAFEFMAESLFKQEDQGQEETSRADHKFAAKNTPDKSGGAAEKTVRQVEVDFN</sequence>
<accession>A0A1V4SN82</accession>
<evidence type="ECO:0000256" key="1">
    <source>
        <dbReference type="SAM" id="MobiDB-lite"/>
    </source>
</evidence>
<evidence type="ECO:0000313" key="2">
    <source>
        <dbReference type="EMBL" id="OPX44936.1"/>
    </source>
</evidence>
<dbReference type="OrthoDB" id="1779358at2"/>
<gene>
    <name evidence="2" type="ORF">CLHUN_11680</name>
</gene>
<comment type="caution">
    <text evidence="2">The sequence shown here is derived from an EMBL/GenBank/DDBJ whole genome shotgun (WGS) entry which is preliminary data.</text>
</comment>
<feature type="compositionally biased region" description="Basic and acidic residues" evidence="1">
    <location>
        <begin position="88"/>
        <end position="98"/>
    </location>
</feature>
<dbReference type="RefSeq" id="WP_080063621.1">
    <property type="nucleotide sequence ID" value="NZ_MZGX01000006.1"/>
</dbReference>
<reference evidence="2 3" key="1">
    <citation type="submission" date="2017-03" db="EMBL/GenBank/DDBJ databases">
        <title>Genome sequence of Clostridium hungatei DSM 14427.</title>
        <authorList>
            <person name="Poehlein A."/>
            <person name="Daniel R."/>
        </authorList>
    </citation>
    <scope>NUCLEOTIDE SEQUENCE [LARGE SCALE GENOMIC DNA]</scope>
    <source>
        <strain evidence="2 3">DSM 14427</strain>
    </source>
</reference>
<evidence type="ECO:0000313" key="3">
    <source>
        <dbReference type="Proteomes" id="UP000191554"/>
    </source>
</evidence>
<dbReference type="AlphaFoldDB" id="A0A1V4SN82"/>
<protein>
    <submittedName>
        <fullName evidence="2">Uncharacterized protein</fullName>
    </submittedName>
</protein>
<feature type="compositionally biased region" description="Basic and acidic residues" evidence="1">
    <location>
        <begin position="58"/>
        <end position="73"/>
    </location>
</feature>
<keyword evidence="3" id="KW-1185">Reference proteome</keyword>
<dbReference type="STRING" id="48256.CLHUN_11680"/>
<name>A0A1V4SN82_RUMHU</name>
<proteinExistence type="predicted"/>
<dbReference type="EMBL" id="MZGX01000006">
    <property type="protein sequence ID" value="OPX44936.1"/>
    <property type="molecule type" value="Genomic_DNA"/>
</dbReference>
<feature type="region of interest" description="Disordered" evidence="1">
    <location>
        <begin position="58"/>
        <end position="98"/>
    </location>
</feature>
<organism evidence="2 3">
    <name type="scientific">Ruminiclostridium hungatei</name>
    <name type="common">Clostridium hungatei</name>
    <dbReference type="NCBI Taxonomy" id="48256"/>
    <lineage>
        <taxon>Bacteria</taxon>
        <taxon>Bacillati</taxon>
        <taxon>Bacillota</taxon>
        <taxon>Clostridia</taxon>
        <taxon>Eubacteriales</taxon>
        <taxon>Oscillospiraceae</taxon>
        <taxon>Ruminiclostridium</taxon>
    </lineage>
</organism>